<accession>A0A316W5I1</accession>
<keyword evidence="2" id="KW-1185">Reference proteome</keyword>
<sequence length="133" mass="14268">MSSSQSFNGNRMDLSIHSICSALPCAALERVAASTQLMRAFLPAWSSANKRRCLSDAERSSRRPAFRRDTLVPMCQKSGLPVCAVARLLCSGLSASMAAFQVLADLSTTSCSSASPFPPFCMAASGRNCRKLR</sequence>
<reference evidence="1 2" key="1">
    <citation type="journal article" date="2018" name="Mol. Biol. Evol.">
        <title>Broad Genomic Sampling Reveals a Smut Pathogenic Ancestry of the Fungal Clade Ustilaginomycotina.</title>
        <authorList>
            <person name="Kijpornyongpan T."/>
            <person name="Mondo S.J."/>
            <person name="Barry K."/>
            <person name="Sandor L."/>
            <person name="Lee J."/>
            <person name="Lipzen A."/>
            <person name="Pangilinan J."/>
            <person name="LaButti K."/>
            <person name="Hainaut M."/>
            <person name="Henrissat B."/>
            <person name="Grigoriev I.V."/>
            <person name="Spatafora J.W."/>
            <person name="Aime M.C."/>
        </authorList>
    </citation>
    <scope>NUCLEOTIDE SEQUENCE [LARGE SCALE GENOMIC DNA]</scope>
    <source>
        <strain evidence="1 2">MCA 4658</strain>
    </source>
</reference>
<organism evidence="1 2">
    <name type="scientific">Ceraceosorus guamensis</name>
    <dbReference type="NCBI Taxonomy" id="1522189"/>
    <lineage>
        <taxon>Eukaryota</taxon>
        <taxon>Fungi</taxon>
        <taxon>Dikarya</taxon>
        <taxon>Basidiomycota</taxon>
        <taxon>Ustilaginomycotina</taxon>
        <taxon>Exobasidiomycetes</taxon>
        <taxon>Ceraceosorales</taxon>
        <taxon>Ceraceosoraceae</taxon>
        <taxon>Ceraceosorus</taxon>
    </lineage>
</organism>
<dbReference type="GeneID" id="37032821"/>
<dbReference type="Proteomes" id="UP000245783">
    <property type="component" value="Unassembled WGS sequence"/>
</dbReference>
<proteinExistence type="predicted"/>
<gene>
    <name evidence="1" type="ORF">IE81DRAFT_208452</name>
</gene>
<dbReference type="InParanoid" id="A0A316W5I1"/>
<dbReference type="EMBL" id="KZ819356">
    <property type="protein sequence ID" value="PWN45216.1"/>
    <property type="molecule type" value="Genomic_DNA"/>
</dbReference>
<dbReference type="RefSeq" id="XP_025372376.1">
    <property type="nucleotide sequence ID" value="XM_025510951.1"/>
</dbReference>
<dbReference type="AlphaFoldDB" id="A0A316W5I1"/>
<name>A0A316W5I1_9BASI</name>
<evidence type="ECO:0000313" key="2">
    <source>
        <dbReference type="Proteomes" id="UP000245783"/>
    </source>
</evidence>
<evidence type="ECO:0000313" key="1">
    <source>
        <dbReference type="EMBL" id="PWN45216.1"/>
    </source>
</evidence>
<protein>
    <submittedName>
        <fullName evidence="1">Uncharacterized protein</fullName>
    </submittedName>
</protein>